<gene>
    <name evidence="1" type="ORF">Q9L58_010362</name>
</gene>
<comment type="caution">
    <text evidence="1">The sequence shown here is derived from an EMBL/GenBank/DDBJ whole genome shotgun (WGS) entry which is preliminary data.</text>
</comment>
<name>A0ABR3G4P7_9PEZI</name>
<sequence>MISTNTSSTNILPDPYSRKTRLYSTWTKVSTTKKTRYTNLYSSYYTIFQIVLIVEQSSPIPPGVTDKAFLTTTYKAQASTEVKLTLACLPTRGNILLLTCLTIAAFSAQAYIPYLFSTLTPLGWKSSHIQTHSRWKQFLLHSVPTKTTPQQKTEEIRELYLSLPAISPTPSWLTIPFSRTVKTMLMMDGCTKVSKTKLLPTPIVKPDFTDVPQEFIGELSSPIRTVRIDYTIITTANATLASTTVNTSTAHRTSRGNILLLPRSTITARGTEVSILSLAAPLNTLRCRCSTIRTNLR</sequence>
<evidence type="ECO:0000313" key="1">
    <source>
        <dbReference type="EMBL" id="KAL0630788.1"/>
    </source>
</evidence>
<dbReference type="Proteomes" id="UP001447188">
    <property type="component" value="Unassembled WGS sequence"/>
</dbReference>
<protein>
    <submittedName>
        <fullName evidence="1">Uncharacterized protein</fullName>
    </submittedName>
</protein>
<dbReference type="EMBL" id="JBBBZM010000382">
    <property type="protein sequence ID" value="KAL0630788.1"/>
    <property type="molecule type" value="Genomic_DNA"/>
</dbReference>
<evidence type="ECO:0000313" key="2">
    <source>
        <dbReference type="Proteomes" id="UP001447188"/>
    </source>
</evidence>
<reference evidence="1 2" key="1">
    <citation type="submission" date="2024-02" db="EMBL/GenBank/DDBJ databases">
        <title>Discinaceae phylogenomics.</title>
        <authorList>
            <person name="Dirks A.C."/>
            <person name="James T.Y."/>
        </authorList>
    </citation>
    <scope>NUCLEOTIDE SEQUENCE [LARGE SCALE GENOMIC DNA]</scope>
    <source>
        <strain evidence="1 2">ACD0624</strain>
    </source>
</reference>
<proteinExistence type="predicted"/>
<keyword evidence="2" id="KW-1185">Reference proteome</keyword>
<organism evidence="1 2">
    <name type="scientific">Discina gigas</name>
    <dbReference type="NCBI Taxonomy" id="1032678"/>
    <lineage>
        <taxon>Eukaryota</taxon>
        <taxon>Fungi</taxon>
        <taxon>Dikarya</taxon>
        <taxon>Ascomycota</taxon>
        <taxon>Pezizomycotina</taxon>
        <taxon>Pezizomycetes</taxon>
        <taxon>Pezizales</taxon>
        <taxon>Discinaceae</taxon>
        <taxon>Discina</taxon>
    </lineage>
</organism>
<accession>A0ABR3G4P7</accession>